<dbReference type="InParanoid" id="A0A0V0QY91"/>
<dbReference type="GO" id="GO:0042391">
    <property type="term" value="P:regulation of membrane potential"/>
    <property type="evidence" value="ECO:0007669"/>
    <property type="project" value="TreeGrafter"/>
</dbReference>
<feature type="compositionally biased region" description="Polar residues" evidence="1">
    <location>
        <begin position="1"/>
        <end position="11"/>
    </location>
</feature>
<evidence type="ECO:0000256" key="1">
    <source>
        <dbReference type="SAM" id="MobiDB-lite"/>
    </source>
</evidence>
<reference evidence="3 4" key="1">
    <citation type="journal article" date="2015" name="Sci. Rep.">
        <title>Genome of the facultative scuticociliatosis pathogen Pseudocohnilembus persalinus provides insight into its virulence through horizontal gene transfer.</title>
        <authorList>
            <person name="Xiong J."/>
            <person name="Wang G."/>
            <person name="Cheng J."/>
            <person name="Tian M."/>
            <person name="Pan X."/>
            <person name="Warren A."/>
            <person name="Jiang C."/>
            <person name="Yuan D."/>
            <person name="Miao W."/>
        </authorList>
    </citation>
    <scope>NUCLEOTIDE SEQUENCE [LARGE SCALE GENOMIC DNA]</scope>
    <source>
        <strain evidence="3">36N120E</strain>
    </source>
</reference>
<dbReference type="Proteomes" id="UP000054937">
    <property type="component" value="Unassembled WGS sequence"/>
</dbReference>
<dbReference type="InterPro" id="IPR000595">
    <property type="entry name" value="cNMP-bd_dom"/>
</dbReference>
<dbReference type="OrthoDB" id="433309at2759"/>
<feature type="region of interest" description="Disordered" evidence="1">
    <location>
        <begin position="1"/>
        <end position="21"/>
    </location>
</feature>
<dbReference type="InterPro" id="IPR013099">
    <property type="entry name" value="K_chnl_dom"/>
</dbReference>
<dbReference type="GO" id="GO:0005886">
    <property type="term" value="C:plasma membrane"/>
    <property type="evidence" value="ECO:0007669"/>
    <property type="project" value="TreeGrafter"/>
</dbReference>
<evidence type="ECO:0000313" key="4">
    <source>
        <dbReference type="Proteomes" id="UP000054937"/>
    </source>
</evidence>
<organism evidence="3 4">
    <name type="scientific">Pseudocohnilembus persalinus</name>
    <name type="common">Ciliate</name>
    <dbReference type="NCBI Taxonomy" id="266149"/>
    <lineage>
        <taxon>Eukaryota</taxon>
        <taxon>Sar</taxon>
        <taxon>Alveolata</taxon>
        <taxon>Ciliophora</taxon>
        <taxon>Intramacronucleata</taxon>
        <taxon>Oligohymenophorea</taxon>
        <taxon>Scuticociliatia</taxon>
        <taxon>Philasterida</taxon>
        <taxon>Pseudocohnilembidae</taxon>
        <taxon>Pseudocohnilembus</taxon>
    </lineage>
</organism>
<dbReference type="InterPro" id="IPR014710">
    <property type="entry name" value="RmlC-like_jellyroll"/>
</dbReference>
<evidence type="ECO:0000313" key="3">
    <source>
        <dbReference type="EMBL" id="KRX07308.1"/>
    </source>
</evidence>
<feature type="domain" description="Potassium channel" evidence="2">
    <location>
        <begin position="278"/>
        <end position="336"/>
    </location>
</feature>
<comment type="caution">
    <text evidence="3">The sequence shown here is derived from an EMBL/GenBank/DDBJ whole genome shotgun (WGS) entry which is preliminary data.</text>
</comment>
<gene>
    <name evidence="3" type="ORF">PPERSA_06923</name>
</gene>
<keyword evidence="4" id="KW-1185">Reference proteome</keyword>
<dbReference type="InterPro" id="IPR050818">
    <property type="entry name" value="KCNH_animal-type"/>
</dbReference>
<dbReference type="AlphaFoldDB" id="A0A0V0QY91"/>
<evidence type="ECO:0000259" key="2">
    <source>
        <dbReference type="Pfam" id="PF07885"/>
    </source>
</evidence>
<dbReference type="PANTHER" id="PTHR10217:SF435">
    <property type="entry name" value="POTASSIUM VOLTAGE-GATED CHANNEL PROTEIN EAG"/>
    <property type="match status" value="1"/>
</dbReference>
<dbReference type="Gene3D" id="2.60.120.10">
    <property type="entry name" value="Jelly Rolls"/>
    <property type="match status" value="1"/>
</dbReference>
<dbReference type="SUPFAM" id="SSF81324">
    <property type="entry name" value="Voltage-gated potassium channels"/>
    <property type="match status" value="1"/>
</dbReference>
<dbReference type="CDD" id="cd00038">
    <property type="entry name" value="CAP_ED"/>
    <property type="match status" value="1"/>
</dbReference>
<dbReference type="Pfam" id="PF07885">
    <property type="entry name" value="Ion_trans_2"/>
    <property type="match status" value="1"/>
</dbReference>
<accession>A0A0V0QY91</accession>
<proteinExistence type="predicted"/>
<dbReference type="EMBL" id="LDAU01000084">
    <property type="protein sequence ID" value="KRX07308.1"/>
    <property type="molecule type" value="Genomic_DNA"/>
</dbReference>
<dbReference type="GO" id="GO:0005249">
    <property type="term" value="F:voltage-gated potassium channel activity"/>
    <property type="evidence" value="ECO:0007669"/>
    <property type="project" value="TreeGrafter"/>
</dbReference>
<dbReference type="Gene3D" id="1.10.287.70">
    <property type="match status" value="1"/>
</dbReference>
<protein>
    <submittedName>
        <fullName evidence="3">Cyclic nucleotide-binding protein</fullName>
    </submittedName>
</protein>
<dbReference type="PANTHER" id="PTHR10217">
    <property type="entry name" value="VOLTAGE AND LIGAND GATED POTASSIUM CHANNEL"/>
    <property type="match status" value="1"/>
</dbReference>
<sequence length="696" mass="82369">MDSDNSETYQRSQEELEVLDTEEPFQKNIKNKNKKKQFNLECFYNIDQCDQQKQIKKQQDKLQIKNLDAQQNLQSNEQNFKKEKKSRIINSLNFNLFKNDINNNPQKNRQQSVPLLNLKQDDDNFSSGQYQIQDGIKQNQEKNQIIKKDKKSIIFRQNYLKPENQKFENTDQSINLDKNDDVSLSSIMKQNKSLNDDADINLNFDEEELKKQFERQQQKKKITEVLNLNEYNLTGNSNFIFFVAHYLACSFYFVARQVEQSGSYQETWISKNGFQTESNLQKYIDSLYFQFISMSTVGYGDISPVSTPEKIFTIITTIFSSGIFAYILNVVTQIFQNIDQKQNVFKKNKNDILMYLKQRQISNDLQLKVVKYFESQFKMEEIGINKSNKINNLLSLQLIQDVKKEFNIKILRSHSIFHSNFSEPFLQELTLSMKEQYLAPDELLFDQDCLSPKLCFIISGSIGLFNKWENKNQEQQLQNVCNFKKDEILAIKNFIVQKPLMQQARSLEITQILIISNEQFLKTLKQYPADFERYQQIQDEINLEERLSIQKKMEKCKFCNHYGHLMQMCPFLHVYVDKKQVLNKKYMSNKLSSQQDSIPYDFYETIQAFIQDQFNEQLNDQFILQLIPSIIIDKNFEDLKIQSKYSWGLDVRDELMQYQQVLQMQNPTLLSITNLENSLQFGMQNKDQSKAEQSRS</sequence>
<dbReference type="FunCoup" id="A0A0V0QY91">
    <property type="interactions" value="1"/>
</dbReference>
<name>A0A0V0QY91_PSEPJ</name>
<dbReference type="InterPro" id="IPR018490">
    <property type="entry name" value="cNMP-bd_dom_sf"/>
</dbReference>
<dbReference type="SUPFAM" id="SSF51206">
    <property type="entry name" value="cAMP-binding domain-like"/>
    <property type="match status" value="1"/>
</dbReference>